<keyword evidence="3" id="KW-1185">Reference proteome</keyword>
<sequence length="467" mass="53041">MAALNDGNMTDIAFNEDHQTINEEAWSLNVFKFGSSFGAIRGTRLGSPFVARTHNMADDNPHATPFSTITKEPGKRGAVLTGKVADPQVTVSEESEEEEHEVTITPDFVKNNREVLKAKLAELEHQEKLEKLKARLTYEDDEPEGTSKKPGYSEELWEKIFKVMEENKGPKKSGGETNDGDDPLLKPYQPTNSTDLSKFTRRIAEAPLPEKLKLPANFHQKKKAVKNPNEILHIRRRDDEKVEQFMERFISESMQIQGVPEVMKISSFINGVRQPQLCEKLGEDFPTTFDSLMDKVRAFVRGKDTSFRAREWEQKKGGNYRSRETQETARNGPYTGKGKVLTDKNRQFFTPYKAKQTEKFTPLIKTPSEILATEKIKNSFLKPQPLRNASRPNPDEFCDFHKCYGHKTDDCLHLKREIEAAVKSGKLSHLVKEIGAASSKNKEAHREEKGDKAEAPEAITHFVCYVI</sequence>
<evidence type="ECO:0000256" key="1">
    <source>
        <dbReference type="SAM" id="MobiDB-lite"/>
    </source>
</evidence>
<comment type="caution">
    <text evidence="2">The sequence shown here is derived from an EMBL/GenBank/DDBJ whole genome shotgun (WGS) entry which is preliminary data.</text>
</comment>
<dbReference type="EMBL" id="SZYD01000015">
    <property type="protein sequence ID" value="KAD3640427.1"/>
    <property type="molecule type" value="Genomic_DNA"/>
</dbReference>
<evidence type="ECO:0008006" key="4">
    <source>
        <dbReference type="Google" id="ProtNLM"/>
    </source>
</evidence>
<name>A0A5N6MLK2_9ASTR</name>
<dbReference type="OrthoDB" id="1740536at2759"/>
<feature type="compositionally biased region" description="Basic and acidic residues" evidence="1">
    <location>
        <begin position="316"/>
        <end position="327"/>
    </location>
</feature>
<organism evidence="2 3">
    <name type="scientific">Mikania micrantha</name>
    <name type="common">bitter vine</name>
    <dbReference type="NCBI Taxonomy" id="192012"/>
    <lineage>
        <taxon>Eukaryota</taxon>
        <taxon>Viridiplantae</taxon>
        <taxon>Streptophyta</taxon>
        <taxon>Embryophyta</taxon>
        <taxon>Tracheophyta</taxon>
        <taxon>Spermatophyta</taxon>
        <taxon>Magnoliopsida</taxon>
        <taxon>eudicotyledons</taxon>
        <taxon>Gunneridae</taxon>
        <taxon>Pentapetalae</taxon>
        <taxon>asterids</taxon>
        <taxon>campanulids</taxon>
        <taxon>Asterales</taxon>
        <taxon>Asteraceae</taxon>
        <taxon>Asteroideae</taxon>
        <taxon>Heliantheae alliance</taxon>
        <taxon>Eupatorieae</taxon>
        <taxon>Mikania</taxon>
    </lineage>
</organism>
<feature type="region of interest" description="Disordered" evidence="1">
    <location>
        <begin position="165"/>
        <end position="193"/>
    </location>
</feature>
<dbReference type="Proteomes" id="UP000326396">
    <property type="component" value="Linkage Group LG5"/>
</dbReference>
<evidence type="ECO:0000313" key="3">
    <source>
        <dbReference type="Proteomes" id="UP000326396"/>
    </source>
</evidence>
<reference evidence="2 3" key="1">
    <citation type="submission" date="2019-05" db="EMBL/GenBank/DDBJ databases">
        <title>Mikania micrantha, genome provides insights into the molecular mechanism of rapid growth.</title>
        <authorList>
            <person name="Liu B."/>
        </authorList>
    </citation>
    <scope>NUCLEOTIDE SEQUENCE [LARGE SCALE GENOMIC DNA]</scope>
    <source>
        <strain evidence="2">NLD-2019</strain>
        <tissue evidence="2">Leaf</tissue>
    </source>
</reference>
<dbReference type="AlphaFoldDB" id="A0A5N6MLK2"/>
<proteinExistence type="predicted"/>
<accession>A0A5N6MLK2</accession>
<gene>
    <name evidence="2" type="ORF">E3N88_29650</name>
</gene>
<protein>
    <recommendedName>
        <fullName evidence="4">Retrotransposon gag domain-containing protein</fullName>
    </recommendedName>
</protein>
<feature type="region of interest" description="Disordered" evidence="1">
    <location>
        <begin position="316"/>
        <end position="335"/>
    </location>
</feature>
<evidence type="ECO:0000313" key="2">
    <source>
        <dbReference type="EMBL" id="KAD3640427.1"/>
    </source>
</evidence>